<dbReference type="RefSeq" id="WP_378140091.1">
    <property type="nucleotide sequence ID" value="NZ_JBHSMI010000067.1"/>
</dbReference>
<feature type="transmembrane region" description="Helical" evidence="1">
    <location>
        <begin position="42"/>
        <end position="69"/>
    </location>
</feature>
<organism evidence="2 3">
    <name type="scientific">Cohnella soli</name>
    <dbReference type="NCBI Taxonomy" id="425005"/>
    <lineage>
        <taxon>Bacteria</taxon>
        <taxon>Bacillati</taxon>
        <taxon>Bacillota</taxon>
        <taxon>Bacilli</taxon>
        <taxon>Bacillales</taxon>
        <taxon>Paenibacillaceae</taxon>
        <taxon>Cohnella</taxon>
    </lineage>
</organism>
<name>A0ABW0I3L8_9BACL</name>
<keyword evidence="1" id="KW-0812">Transmembrane</keyword>
<evidence type="ECO:0000313" key="3">
    <source>
        <dbReference type="Proteomes" id="UP001596113"/>
    </source>
</evidence>
<protein>
    <recommendedName>
        <fullName evidence="4">Membrane transport protein MMPL domain-containing protein</fullName>
    </recommendedName>
</protein>
<accession>A0ABW0I3L8</accession>
<reference evidence="3" key="1">
    <citation type="journal article" date="2019" name="Int. J. Syst. Evol. Microbiol.">
        <title>The Global Catalogue of Microorganisms (GCM) 10K type strain sequencing project: providing services to taxonomists for standard genome sequencing and annotation.</title>
        <authorList>
            <consortium name="The Broad Institute Genomics Platform"/>
            <consortium name="The Broad Institute Genome Sequencing Center for Infectious Disease"/>
            <person name="Wu L."/>
            <person name="Ma J."/>
        </authorList>
    </citation>
    <scope>NUCLEOTIDE SEQUENCE [LARGE SCALE GENOMIC DNA]</scope>
    <source>
        <strain evidence="3">CGMCC 1.18575</strain>
    </source>
</reference>
<sequence>MRDCKDPFIVRSRTESSTTILCLCLATFGVLITQPMQELYLFGFAMAAGILIDTFLVRGMLLPAILVLVHKGERTAANATAGVETGQSASGSTRIKL</sequence>
<keyword evidence="1" id="KW-0472">Membrane</keyword>
<feature type="transmembrane region" description="Helical" evidence="1">
    <location>
        <begin position="20"/>
        <end position="36"/>
    </location>
</feature>
<dbReference type="Proteomes" id="UP001596113">
    <property type="component" value="Unassembled WGS sequence"/>
</dbReference>
<evidence type="ECO:0008006" key="4">
    <source>
        <dbReference type="Google" id="ProtNLM"/>
    </source>
</evidence>
<evidence type="ECO:0000313" key="2">
    <source>
        <dbReference type="EMBL" id="MFC5407434.1"/>
    </source>
</evidence>
<proteinExistence type="predicted"/>
<keyword evidence="1" id="KW-1133">Transmembrane helix</keyword>
<comment type="caution">
    <text evidence="2">The sequence shown here is derived from an EMBL/GenBank/DDBJ whole genome shotgun (WGS) entry which is preliminary data.</text>
</comment>
<keyword evidence="3" id="KW-1185">Reference proteome</keyword>
<evidence type="ECO:0000256" key="1">
    <source>
        <dbReference type="SAM" id="Phobius"/>
    </source>
</evidence>
<dbReference type="EMBL" id="JBHSMI010000067">
    <property type="protein sequence ID" value="MFC5407434.1"/>
    <property type="molecule type" value="Genomic_DNA"/>
</dbReference>
<gene>
    <name evidence="2" type="ORF">ACFPOF_32285</name>
</gene>